<accession>A0AAQ4F0Q1</accession>
<dbReference type="Pfam" id="PF24681">
    <property type="entry name" value="Kelch_KLHDC2_KLHL20_DRC7"/>
    <property type="match status" value="1"/>
</dbReference>
<name>A0AAQ4F0Q1_AMBAM</name>
<dbReference type="GO" id="GO:0005737">
    <property type="term" value="C:cytoplasm"/>
    <property type="evidence" value="ECO:0007669"/>
    <property type="project" value="TreeGrafter"/>
</dbReference>
<keyword evidence="2" id="KW-1185">Reference proteome</keyword>
<organism evidence="1 2">
    <name type="scientific">Amblyomma americanum</name>
    <name type="common">Lone star tick</name>
    <dbReference type="NCBI Taxonomy" id="6943"/>
    <lineage>
        <taxon>Eukaryota</taxon>
        <taxon>Metazoa</taxon>
        <taxon>Ecdysozoa</taxon>
        <taxon>Arthropoda</taxon>
        <taxon>Chelicerata</taxon>
        <taxon>Arachnida</taxon>
        <taxon>Acari</taxon>
        <taxon>Parasitiformes</taxon>
        <taxon>Ixodida</taxon>
        <taxon>Ixodoidea</taxon>
        <taxon>Ixodidae</taxon>
        <taxon>Amblyomminae</taxon>
        <taxon>Amblyomma</taxon>
    </lineage>
</organism>
<dbReference type="PANTHER" id="PTHR46461">
    <property type="entry name" value="KELCH DOMAIN-CONTAINING PROTEIN 3"/>
    <property type="match status" value="1"/>
</dbReference>
<dbReference type="EMBL" id="JARKHS020008502">
    <property type="protein sequence ID" value="KAK8780724.1"/>
    <property type="molecule type" value="Genomic_DNA"/>
</dbReference>
<reference evidence="1 2" key="1">
    <citation type="journal article" date="2023" name="Arcadia Sci">
        <title>De novo assembly of a long-read Amblyomma americanum tick genome.</title>
        <authorList>
            <person name="Chou S."/>
            <person name="Poskanzer K.E."/>
            <person name="Rollins M."/>
            <person name="Thuy-Boun P.S."/>
        </authorList>
    </citation>
    <scope>NUCLEOTIDE SEQUENCE [LARGE SCALE GENOMIC DNA]</scope>
    <source>
        <strain evidence="1">F_SG_1</strain>
        <tissue evidence="1">Salivary glands</tissue>
    </source>
</reference>
<evidence type="ECO:0008006" key="3">
    <source>
        <dbReference type="Google" id="ProtNLM"/>
    </source>
</evidence>
<evidence type="ECO:0000313" key="1">
    <source>
        <dbReference type="EMBL" id="KAK8780724.1"/>
    </source>
</evidence>
<dbReference type="InterPro" id="IPR052637">
    <property type="entry name" value="KLHDC3-like"/>
</dbReference>
<gene>
    <name evidence="1" type="ORF">V5799_017935</name>
</gene>
<evidence type="ECO:0000313" key="2">
    <source>
        <dbReference type="Proteomes" id="UP001321473"/>
    </source>
</evidence>
<protein>
    <recommendedName>
        <fullName evidence="3">Kelch repeat protein</fullName>
    </recommendedName>
</protein>
<dbReference type="SUPFAM" id="SSF117281">
    <property type="entry name" value="Kelch motif"/>
    <property type="match status" value="1"/>
</dbReference>
<sequence>MWTVRLEGGPRRVNHAVVAVDDKIYSFGGHCTGEDYTNRSPIDVHTLDTVSLRWIPLETEPNSDVVPFKRYGHTVVVYGDCVYLWGGRDDNGPCNTLYCFDTNAKVWTPPKVCGQVPWPRDSHSACVIAKRMFVFGGLEADRSPRTCTALTWRACSGSSCAPWASPSCGGVSTLLQPSVTACTSGKAAAMLRDHSTLTTRSTATASPTGHGYR</sequence>
<dbReference type="AlphaFoldDB" id="A0AAQ4F0Q1"/>
<proteinExistence type="predicted"/>
<dbReference type="InterPro" id="IPR015915">
    <property type="entry name" value="Kelch-typ_b-propeller"/>
</dbReference>
<dbReference type="Proteomes" id="UP001321473">
    <property type="component" value="Unassembled WGS sequence"/>
</dbReference>
<dbReference type="GO" id="GO:0003682">
    <property type="term" value="F:chromatin binding"/>
    <property type="evidence" value="ECO:0007669"/>
    <property type="project" value="InterPro"/>
</dbReference>
<dbReference type="PANTHER" id="PTHR46461:SF1">
    <property type="entry name" value="KELCH DOMAIN-CONTAINING PROTEIN 3"/>
    <property type="match status" value="1"/>
</dbReference>
<dbReference type="Gene3D" id="2.120.10.80">
    <property type="entry name" value="Kelch-type beta propeller"/>
    <property type="match status" value="1"/>
</dbReference>
<comment type="caution">
    <text evidence="1">The sequence shown here is derived from an EMBL/GenBank/DDBJ whole genome shotgun (WGS) entry which is preliminary data.</text>
</comment>